<comment type="caution">
    <text evidence="1">The sequence shown here is derived from an EMBL/GenBank/DDBJ whole genome shotgun (WGS) entry which is preliminary data.</text>
</comment>
<dbReference type="AlphaFoldDB" id="A0A098RYX3"/>
<dbReference type="PROSITE" id="PS51257">
    <property type="entry name" value="PROKAR_LIPOPROTEIN"/>
    <property type="match status" value="1"/>
</dbReference>
<dbReference type="RefSeq" id="WP_044229534.1">
    <property type="nucleotide sequence ID" value="NZ_JBKAGJ010000068.1"/>
</dbReference>
<evidence type="ECO:0000313" key="2">
    <source>
        <dbReference type="Proteomes" id="UP000029736"/>
    </source>
</evidence>
<accession>A0A098RYX3</accession>
<gene>
    <name evidence="1" type="ORF">IX84_29960</name>
</gene>
<proteinExistence type="predicted"/>
<reference evidence="1 2" key="1">
    <citation type="journal article" date="2014" name="Int. J. Syst. Evol. Microbiol.">
        <title>Phaeodactylibacter xiamenensis gen. nov., sp. nov., a member of the family Saprospiraceae isolated from the marine alga Phaeodactylum tricornutum.</title>
        <authorList>
            <person name="Chen Z.Jr."/>
            <person name="Lei X."/>
            <person name="Lai Q."/>
            <person name="Li Y."/>
            <person name="Zhang B."/>
            <person name="Zhang J."/>
            <person name="Zhang H."/>
            <person name="Yang L."/>
            <person name="Zheng W."/>
            <person name="Tian Y."/>
            <person name="Yu Z."/>
            <person name="Xu H.Jr."/>
            <person name="Zheng T."/>
        </authorList>
    </citation>
    <scope>NUCLEOTIDE SEQUENCE [LARGE SCALE GENOMIC DNA]</scope>
    <source>
        <strain evidence="1 2">KD52</strain>
    </source>
</reference>
<protein>
    <recommendedName>
        <fullName evidence="3">Lipoprotein</fullName>
    </recommendedName>
</protein>
<keyword evidence="2" id="KW-1185">Reference proteome</keyword>
<dbReference type="EMBL" id="JPOS01000093">
    <property type="protein sequence ID" value="KGE85120.1"/>
    <property type="molecule type" value="Genomic_DNA"/>
</dbReference>
<evidence type="ECO:0000313" key="1">
    <source>
        <dbReference type="EMBL" id="KGE85120.1"/>
    </source>
</evidence>
<name>A0A098RYX3_9BACT</name>
<sequence length="225" mass="25828">MKKIGYLLFVICVLTVIGCGNRFLREIDTSYPTQFDLGQFSLLGETRTQLAYHDRESVFFVDENSASASFEIIHAEAPGLDSINVFVDNIYDDSTGVRTAYVSQYLDDTLRSAALNLEFIVRLRARPNLANPGSRDVGDWVEVWSKTPGETSFRKTFETVFNQRSWPRDELTPPVEEITLFNRIFQEVWMHQVASGPGEVWFNRQYGIVSFTDGSGRQWRFQNLE</sequence>
<evidence type="ECO:0008006" key="3">
    <source>
        <dbReference type="Google" id="ProtNLM"/>
    </source>
</evidence>
<organism evidence="1 2">
    <name type="scientific">Phaeodactylibacter xiamenensis</name>
    <dbReference type="NCBI Taxonomy" id="1524460"/>
    <lineage>
        <taxon>Bacteria</taxon>
        <taxon>Pseudomonadati</taxon>
        <taxon>Bacteroidota</taxon>
        <taxon>Saprospiria</taxon>
        <taxon>Saprospirales</taxon>
        <taxon>Haliscomenobacteraceae</taxon>
        <taxon>Phaeodactylibacter</taxon>
    </lineage>
</organism>
<dbReference type="Proteomes" id="UP000029736">
    <property type="component" value="Unassembled WGS sequence"/>
</dbReference>